<evidence type="ECO:0000313" key="1">
    <source>
        <dbReference type="EMBL" id="ERF58420.1"/>
    </source>
</evidence>
<comment type="caution">
    <text evidence="1">The sequence shown here is derived from an EMBL/GenBank/DDBJ whole genome shotgun (WGS) entry which is preliminary data.</text>
</comment>
<gene>
    <name evidence="1" type="ORF">H641_00594</name>
</gene>
<proteinExistence type="predicted"/>
<organism evidence="1 2">
    <name type="scientific">Cutibacterium granulosum DSM 20700</name>
    <dbReference type="NCBI Taxonomy" id="1160719"/>
    <lineage>
        <taxon>Bacteria</taxon>
        <taxon>Bacillati</taxon>
        <taxon>Actinomycetota</taxon>
        <taxon>Actinomycetes</taxon>
        <taxon>Propionibacteriales</taxon>
        <taxon>Propionibacteriaceae</taxon>
        <taxon>Cutibacterium</taxon>
    </lineage>
</organism>
<accession>U1GJY2</accession>
<dbReference type="EMBL" id="AOSS01000018">
    <property type="protein sequence ID" value="ERF58420.1"/>
    <property type="molecule type" value="Genomic_DNA"/>
</dbReference>
<keyword evidence="2" id="KW-1185">Reference proteome</keyword>
<dbReference type="AlphaFoldDB" id="U1GJY2"/>
<name>U1GJY2_9ACTN</name>
<sequence>MRHSHDDSIWQPSLENWWVQEQNLSGQGRFPVAEINGTRQGWQETPDDMEGLSQLARIAWEEWEEYAPTAFGMLRDLRTFFSRLGERAQEQESQLAAAMQGPDKPGESTMAKAGRIQQATNAAREQVIVEMCRPPADLMEDDNDDLLDDREAAESWSTGVNYYLLPWIEEEPDPEEDEDMYDLYWSLIGHSLVDATNPSSHIQLGVEGVGLDEERRSRLGLPPDLVG</sequence>
<dbReference type="PATRIC" id="fig|1160719.4.peg.111"/>
<protein>
    <submittedName>
        <fullName evidence="1">Uncharacterized protein</fullName>
    </submittedName>
</protein>
<dbReference type="Proteomes" id="UP000016307">
    <property type="component" value="Unassembled WGS sequence"/>
</dbReference>
<reference evidence="1 2" key="1">
    <citation type="journal article" date="2013" name="BMC Genomics">
        <title>Comparative genomics reveals distinct host-interacting traits of three major human-associated propionibacteria.</title>
        <authorList>
            <person name="Mak T.N."/>
            <person name="Schmid M."/>
            <person name="Brzuszkiewicz E."/>
            <person name="Zeng G."/>
            <person name="Meyer R."/>
            <person name="Sfanos K.S."/>
            <person name="Brinkmann V."/>
            <person name="Meyer T.F."/>
            <person name="Bruggemann H."/>
        </authorList>
    </citation>
    <scope>NUCLEOTIDE SEQUENCE [LARGE SCALE GENOMIC DNA]</scope>
    <source>
        <strain evidence="1 2">DSM 20700</strain>
    </source>
</reference>
<evidence type="ECO:0000313" key="2">
    <source>
        <dbReference type="Proteomes" id="UP000016307"/>
    </source>
</evidence>